<feature type="non-terminal residue" evidence="1">
    <location>
        <position position="1"/>
    </location>
</feature>
<dbReference type="EMBL" id="HACA01016858">
    <property type="protein sequence ID" value="CDW34219.1"/>
    <property type="molecule type" value="Transcribed_RNA"/>
</dbReference>
<evidence type="ECO:0000313" key="1">
    <source>
        <dbReference type="EMBL" id="CDW34219.1"/>
    </source>
</evidence>
<protein>
    <submittedName>
        <fullName evidence="1">Uncharacterized protein</fullName>
    </submittedName>
</protein>
<name>A0A0K2U7G5_LEPSM</name>
<accession>A0A0K2U7G5</accession>
<reference evidence="1" key="1">
    <citation type="submission" date="2014-05" db="EMBL/GenBank/DDBJ databases">
        <authorList>
            <person name="Chronopoulou M."/>
        </authorList>
    </citation>
    <scope>NUCLEOTIDE SEQUENCE</scope>
    <source>
        <tissue evidence="1">Whole organism</tissue>
    </source>
</reference>
<sequence length="88" mass="9608">GGELILRNLSATLSATAAIFSTLRAVHGLPDDGTSQKVASPSNFLIILRFVDFEGRVFVICEKLISQSADFHSTIEQFVHIVVAYIFP</sequence>
<organism evidence="1">
    <name type="scientific">Lepeophtheirus salmonis</name>
    <name type="common">Salmon louse</name>
    <name type="synonym">Caligus salmonis</name>
    <dbReference type="NCBI Taxonomy" id="72036"/>
    <lineage>
        <taxon>Eukaryota</taxon>
        <taxon>Metazoa</taxon>
        <taxon>Ecdysozoa</taxon>
        <taxon>Arthropoda</taxon>
        <taxon>Crustacea</taxon>
        <taxon>Multicrustacea</taxon>
        <taxon>Hexanauplia</taxon>
        <taxon>Copepoda</taxon>
        <taxon>Siphonostomatoida</taxon>
        <taxon>Caligidae</taxon>
        <taxon>Lepeophtheirus</taxon>
    </lineage>
</organism>
<dbReference type="AlphaFoldDB" id="A0A0K2U7G5"/>
<proteinExistence type="predicted"/>